<dbReference type="EMBL" id="LDTE01000037">
    <property type="protein sequence ID" value="KTW00448.1"/>
    <property type="molecule type" value="Genomic_DNA"/>
</dbReference>
<evidence type="ECO:0000313" key="2">
    <source>
        <dbReference type="Proteomes" id="UP000074072"/>
    </source>
</evidence>
<evidence type="ECO:0008006" key="3">
    <source>
        <dbReference type="Google" id="ProtNLM"/>
    </source>
</evidence>
<gene>
    <name evidence="1" type="ORF">SB4_06980</name>
</gene>
<protein>
    <recommendedName>
        <fullName evidence="3">HK97 gp10 family phage protein</fullName>
    </recommendedName>
</protein>
<organism evidence="1 2">
    <name type="scientific">Sphingomonas sanguinis</name>
    <dbReference type="NCBI Taxonomy" id="33051"/>
    <lineage>
        <taxon>Bacteria</taxon>
        <taxon>Pseudomonadati</taxon>
        <taxon>Pseudomonadota</taxon>
        <taxon>Alphaproteobacteria</taxon>
        <taxon>Sphingomonadales</taxon>
        <taxon>Sphingomonadaceae</taxon>
        <taxon>Sphingomonas</taxon>
    </lineage>
</organism>
<dbReference type="AlphaFoldDB" id="A0A147IX96"/>
<comment type="caution">
    <text evidence="1">The sequence shown here is derived from an EMBL/GenBank/DDBJ whole genome shotgun (WGS) entry which is preliminary data.</text>
</comment>
<dbReference type="RefSeq" id="WP_058751985.1">
    <property type="nucleotide sequence ID" value="NZ_LDTE01000037.1"/>
</dbReference>
<name>A0A147IX96_9SPHN</name>
<proteinExistence type="predicted"/>
<evidence type="ECO:0000313" key="1">
    <source>
        <dbReference type="EMBL" id="KTW00448.1"/>
    </source>
</evidence>
<dbReference type="OrthoDB" id="7585428at2"/>
<dbReference type="Proteomes" id="UP000074072">
    <property type="component" value="Unassembled WGS sequence"/>
</dbReference>
<accession>A0A147IX96</accession>
<sequence length="137" mass="14645">MKPTIKITGTDEIARKLRAMGKVLTRRTLIPIMADNVEPIADDMRSLARRRSGKMAGSITVSTQLSPHQAAIVEPIAPIEIYAGPGPLPQAIQEEFGNLREPPHPFIRPAFDSGVKRAVDGIASGGIDAILDAAKKG</sequence>
<reference evidence="1 2" key="1">
    <citation type="journal article" date="2016" name="Front. Microbiol.">
        <title>Genomic Resource of Rice Seed Associated Bacteria.</title>
        <authorList>
            <person name="Midha S."/>
            <person name="Bansal K."/>
            <person name="Sharma S."/>
            <person name="Kumar N."/>
            <person name="Patil P.P."/>
            <person name="Chaudhry V."/>
            <person name="Patil P.B."/>
        </authorList>
    </citation>
    <scope>NUCLEOTIDE SEQUENCE [LARGE SCALE GENOMIC DNA]</scope>
    <source>
        <strain evidence="1 2">SB4</strain>
    </source>
</reference>
<dbReference type="PATRIC" id="fig|33051.4.peg.2072"/>